<evidence type="ECO:0000313" key="2">
    <source>
        <dbReference type="EMBL" id="ORY77508.1"/>
    </source>
</evidence>
<keyword evidence="3" id="KW-1185">Reference proteome</keyword>
<dbReference type="Pfam" id="PF04525">
    <property type="entry name" value="LOR"/>
    <property type="match status" value="1"/>
</dbReference>
<evidence type="ECO:0000313" key="3">
    <source>
        <dbReference type="Proteomes" id="UP000193920"/>
    </source>
</evidence>
<comment type="caution">
    <text evidence="2">The sequence shown here is derived from an EMBL/GenBank/DDBJ whole genome shotgun (WGS) entry which is preliminary data.</text>
</comment>
<organism evidence="2 3">
    <name type="scientific">Neocallimastix californiae</name>
    <dbReference type="NCBI Taxonomy" id="1754190"/>
    <lineage>
        <taxon>Eukaryota</taxon>
        <taxon>Fungi</taxon>
        <taxon>Fungi incertae sedis</taxon>
        <taxon>Chytridiomycota</taxon>
        <taxon>Chytridiomycota incertae sedis</taxon>
        <taxon>Neocallimastigomycetes</taxon>
        <taxon>Neocallimastigales</taxon>
        <taxon>Neocallimastigaceae</taxon>
        <taxon>Neocallimastix</taxon>
    </lineage>
</organism>
<dbReference type="Gene3D" id="2.40.160.200">
    <property type="entry name" value="LURP1-related"/>
    <property type="match status" value="1"/>
</dbReference>
<proteinExistence type="inferred from homology"/>
<evidence type="ECO:0000256" key="1">
    <source>
        <dbReference type="ARBA" id="ARBA00005437"/>
    </source>
</evidence>
<gene>
    <name evidence="2" type="ORF">LY90DRAFT_93308</name>
</gene>
<dbReference type="EMBL" id="MCOG01000019">
    <property type="protein sequence ID" value="ORY77508.1"/>
    <property type="molecule type" value="Genomic_DNA"/>
</dbReference>
<evidence type="ECO:0008006" key="4">
    <source>
        <dbReference type="Google" id="ProtNLM"/>
    </source>
</evidence>
<protein>
    <recommendedName>
        <fullName evidence="4">Tubby C-terminal domain-containing protein</fullName>
    </recommendedName>
</protein>
<dbReference type="InterPro" id="IPR038595">
    <property type="entry name" value="LOR_sf"/>
</dbReference>
<reference evidence="2 3" key="1">
    <citation type="submission" date="2016-08" db="EMBL/GenBank/DDBJ databases">
        <title>A Parts List for Fungal Cellulosomes Revealed by Comparative Genomics.</title>
        <authorList>
            <consortium name="DOE Joint Genome Institute"/>
            <person name="Haitjema C.H."/>
            <person name="Gilmore S.P."/>
            <person name="Henske J.K."/>
            <person name="Solomon K.V."/>
            <person name="De Groot R."/>
            <person name="Kuo A."/>
            <person name="Mondo S.J."/>
            <person name="Salamov A.A."/>
            <person name="Labutti K."/>
            <person name="Zhao Z."/>
            <person name="Chiniquy J."/>
            <person name="Barry K."/>
            <person name="Brewer H.M."/>
            <person name="Purvine S.O."/>
            <person name="Wright A.T."/>
            <person name="Boxma B."/>
            <person name="Van Alen T."/>
            <person name="Hackstein J.H."/>
            <person name="Baker S.E."/>
            <person name="Grigoriev I.V."/>
            <person name="O'Malley M.A."/>
        </authorList>
    </citation>
    <scope>NUCLEOTIDE SEQUENCE [LARGE SCALE GENOMIC DNA]</scope>
    <source>
        <strain evidence="2 3">G1</strain>
    </source>
</reference>
<dbReference type="AlphaFoldDB" id="A0A1Y2F0U8"/>
<comment type="similarity">
    <text evidence="1">Belongs to the LOR family.</text>
</comment>
<dbReference type="Proteomes" id="UP000193920">
    <property type="component" value="Unassembled WGS sequence"/>
</dbReference>
<dbReference type="SUPFAM" id="SSF54518">
    <property type="entry name" value="Tubby C-terminal domain-like"/>
    <property type="match status" value="1"/>
</dbReference>
<dbReference type="InterPro" id="IPR025659">
    <property type="entry name" value="Tubby-like_C"/>
</dbReference>
<dbReference type="InterPro" id="IPR007612">
    <property type="entry name" value="LOR"/>
</dbReference>
<sequence length="206" mass="23823">MITNLQNIDSLSVIDNQYVTKQNGTFYIRESGIFSVKRFITDSDGNELFKFKLLRDGFTLFGQNKNPILNATVNTRGNKELNIYIGNEKDKLISVFRKNLKSNYGEQSYTASFFNKTTGNEEVLEIVHNKFKKNDTVYLYKGTNNERIICKIQRSGRKFSLEVPAFVDYVYMITIGLCLLKFSDIENLESFEQANDGNQINNYQYS</sequence>
<accession>A0A1Y2F0U8</accession>
<name>A0A1Y2F0U8_9FUNG</name>